<name>A0A1X7UGQ4_AMPQE</name>
<dbReference type="InParanoid" id="A0A1X7UGQ4"/>
<dbReference type="AlphaFoldDB" id="A0A1X7UGQ4"/>
<dbReference type="STRING" id="400682.A0A1X7UGQ4"/>
<proteinExistence type="predicted"/>
<dbReference type="Pfam" id="PF19718">
    <property type="entry name" value="USP47_C"/>
    <property type="match status" value="1"/>
</dbReference>
<feature type="transmembrane region" description="Helical" evidence="1">
    <location>
        <begin position="254"/>
        <end position="273"/>
    </location>
</feature>
<reference evidence="3" key="1">
    <citation type="submission" date="2017-05" db="UniProtKB">
        <authorList>
            <consortium name="EnsemblMetazoa"/>
        </authorList>
    </citation>
    <scope>IDENTIFICATION</scope>
</reference>
<dbReference type="eggNOG" id="KOG4598">
    <property type="taxonomic scope" value="Eukaryota"/>
</dbReference>
<keyword evidence="1" id="KW-1133">Transmembrane helix</keyword>
<protein>
    <recommendedName>
        <fullName evidence="2">Ubiquitin carboxyl-terminal hydrolase 47 C-terminal domain-containing protein</fullName>
    </recommendedName>
</protein>
<dbReference type="InterPro" id="IPR045578">
    <property type="entry name" value="USP47_C"/>
</dbReference>
<evidence type="ECO:0000259" key="2">
    <source>
        <dbReference type="Pfam" id="PF19718"/>
    </source>
</evidence>
<keyword evidence="1" id="KW-0812">Transmembrane</keyword>
<accession>A0A1X7UGQ4</accession>
<organism evidence="3">
    <name type="scientific">Amphimedon queenslandica</name>
    <name type="common">Sponge</name>
    <dbReference type="NCBI Taxonomy" id="400682"/>
    <lineage>
        <taxon>Eukaryota</taxon>
        <taxon>Metazoa</taxon>
        <taxon>Porifera</taxon>
        <taxon>Demospongiae</taxon>
        <taxon>Heteroscleromorpha</taxon>
        <taxon>Haplosclerida</taxon>
        <taxon>Niphatidae</taxon>
        <taxon>Amphimedon</taxon>
    </lineage>
</organism>
<dbReference type="OrthoDB" id="289038at2759"/>
<sequence>WSLVFKSEIQVQVDKRITFNQLKKELAPLIGVPSTGFIVYELTVTLGRALRRGEYRVKLFLLQFFNFITESVVTENLSNEITFQNGVSPGRVYLDHLLIDFSREMYVEPLKEIEKKKFETQRQLYVIRWHPSQCLVDPTEEIILDKGYSRKHFFEKLSKFSGIPKKYLHYTENESFPVEFDIEYMLEWNAIKSSIYPVVRRDGNVLYYKDSREKMKKLTAKERSEIQEVEEARLKRITKHKLELHEQFQLKSSILYYTSTLCTIYLYKLVLLASNNKKYHYLK</sequence>
<evidence type="ECO:0000313" key="3">
    <source>
        <dbReference type="EnsemblMetazoa" id="Aqu2.1.27139_001"/>
    </source>
</evidence>
<feature type="domain" description="Ubiquitin carboxyl-terminal hydrolase 47 C-terminal" evidence="2">
    <location>
        <begin position="88"/>
        <end position="240"/>
    </location>
</feature>
<keyword evidence="1" id="KW-0472">Membrane</keyword>
<dbReference type="EnsemblMetazoa" id="Aqu2.1.27139_001">
    <property type="protein sequence ID" value="Aqu2.1.27139_001"/>
    <property type="gene ID" value="Aqu2.1.27139"/>
</dbReference>
<evidence type="ECO:0000256" key="1">
    <source>
        <dbReference type="SAM" id="Phobius"/>
    </source>
</evidence>